<evidence type="ECO:0000259" key="1">
    <source>
        <dbReference type="Pfam" id="PF13635"/>
    </source>
</evidence>
<organism evidence="2 3">
    <name type="scientific">Sphaerisporangium rufum</name>
    <dbReference type="NCBI Taxonomy" id="1381558"/>
    <lineage>
        <taxon>Bacteria</taxon>
        <taxon>Bacillati</taxon>
        <taxon>Actinomycetota</taxon>
        <taxon>Actinomycetes</taxon>
        <taxon>Streptosporangiales</taxon>
        <taxon>Streptosporangiaceae</taxon>
        <taxon>Sphaerisporangium</taxon>
    </lineage>
</organism>
<feature type="domain" description="DUF4143" evidence="1">
    <location>
        <begin position="23"/>
        <end position="72"/>
    </location>
</feature>
<dbReference type="Proteomes" id="UP000655287">
    <property type="component" value="Unassembled WGS sequence"/>
</dbReference>
<comment type="caution">
    <text evidence="2">The sequence shown here is derived from an EMBL/GenBank/DDBJ whole genome shotgun (WGS) entry which is preliminary data.</text>
</comment>
<dbReference type="AlphaFoldDB" id="A0A919R986"/>
<protein>
    <recommendedName>
        <fullName evidence="1">DUF4143 domain-containing protein</fullName>
    </recommendedName>
</protein>
<name>A0A919R986_9ACTN</name>
<accession>A0A919R986</accession>
<dbReference type="PANTHER" id="PTHR43566:SF2">
    <property type="entry name" value="DUF4143 DOMAIN-CONTAINING PROTEIN"/>
    <property type="match status" value="1"/>
</dbReference>
<keyword evidence="3" id="KW-1185">Reference proteome</keyword>
<dbReference type="InterPro" id="IPR025420">
    <property type="entry name" value="DUF4143"/>
</dbReference>
<dbReference type="RefSeq" id="WP_203989676.1">
    <property type="nucleotide sequence ID" value="NZ_BOOU01000059.1"/>
</dbReference>
<sequence length="141" mass="15501">MPRDQVAAVFAGAPVVDDRRFRTFVYTELLKAGSSAETVVSLQHFRERDDREIDFILETRDGRIVAIEVKASSSPPRDATRQLRRLRDKLGDRFVHGVLLYLGEHTLSHGDRITAVPISALWGHAGLARGAATAPGAGEPE</sequence>
<gene>
    <name evidence="2" type="ORF">Sru01_45940</name>
</gene>
<evidence type="ECO:0000313" key="3">
    <source>
        <dbReference type="Proteomes" id="UP000655287"/>
    </source>
</evidence>
<evidence type="ECO:0000313" key="2">
    <source>
        <dbReference type="EMBL" id="GII79612.1"/>
    </source>
</evidence>
<dbReference type="PANTHER" id="PTHR43566">
    <property type="entry name" value="CONSERVED PROTEIN"/>
    <property type="match status" value="1"/>
</dbReference>
<dbReference type="EMBL" id="BOOU01000059">
    <property type="protein sequence ID" value="GII79612.1"/>
    <property type="molecule type" value="Genomic_DNA"/>
</dbReference>
<proteinExistence type="predicted"/>
<reference evidence="2" key="1">
    <citation type="submission" date="2021-01" db="EMBL/GenBank/DDBJ databases">
        <title>Whole genome shotgun sequence of Sphaerisporangium rufum NBRC 109079.</title>
        <authorList>
            <person name="Komaki H."/>
            <person name="Tamura T."/>
        </authorList>
    </citation>
    <scope>NUCLEOTIDE SEQUENCE</scope>
    <source>
        <strain evidence="2">NBRC 109079</strain>
    </source>
</reference>
<dbReference type="Pfam" id="PF13635">
    <property type="entry name" value="DUF4143"/>
    <property type="match status" value="1"/>
</dbReference>